<evidence type="ECO:0000313" key="1">
    <source>
        <dbReference type="EMBL" id="MCW3806987.1"/>
    </source>
</evidence>
<comment type="caution">
    <text evidence="1">The sequence shown here is derived from an EMBL/GenBank/DDBJ whole genome shotgun (WGS) entry which is preliminary data.</text>
</comment>
<dbReference type="EMBL" id="JAPDPI010000035">
    <property type="protein sequence ID" value="MCW3806987.1"/>
    <property type="molecule type" value="Genomic_DNA"/>
</dbReference>
<reference evidence="1" key="1">
    <citation type="submission" date="2022-10" db="EMBL/GenBank/DDBJ databases">
        <authorList>
            <person name="Yu W.X."/>
        </authorList>
    </citation>
    <scope>NUCLEOTIDE SEQUENCE</scope>
    <source>
        <strain evidence="1">D04</strain>
    </source>
</reference>
<accession>A0AAE3MH68</accession>
<proteinExistence type="predicted"/>
<name>A0AAE3MH68_9BACT</name>
<sequence length="262" mass="30378">MKQVLLFILFLIIICTGCFNTNNKISVVSFDFTNSYSQKSSSHRDSILNFIKILKSDIVEVRGFFSFEHFKNVIDENEYEILCTDTIYKGSLSFNNFLLINKKVISLLTSSTQFENKGNSFGNKVVSWYKFKYLKTGYIFYLFKLNVGNGINPSKRQLLSYNLLKKVHDISSGAPVVIMSYFDTNNEIVSELITKQWKGHYNLFKAPVKRNKELKFFTNDFFKIKSINENVTDSYLMSNISIKFSQKTKIIKKNSYGDVLPE</sequence>
<organism evidence="1 2">
    <name type="scientific">Plebeiibacterium marinum</name>
    <dbReference type="NCBI Taxonomy" id="2992111"/>
    <lineage>
        <taxon>Bacteria</taxon>
        <taxon>Pseudomonadati</taxon>
        <taxon>Bacteroidota</taxon>
        <taxon>Bacteroidia</taxon>
        <taxon>Marinilabiliales</taxon>
        <taxon>Marinilabiliaceae</taxon>
        <taxon>Plebeiibacterium</taxon>
    </lineage>
</organism>
<protein>
    <submittedName>
        <fullName evidence="1">Uncharacterized protein</fullName>
    </submittedName>
</protein>
<evidence type="ECO:0000313" key="2">
    <source>
        <dbReference type="Proteomes" id="UP001207408"/>
    </source>
</evidence>
<gene>
    <name evidence="1" type="ORF">OM074_15225</name>
</gene>
<keyword evidence="2" id="KW-1185">Reference proteome</keyword>
<dbReference type="AlphaFoldDB" id="A0AAE3MH68"/>
<dbReference type="Proteomes" id="UP001207408">
    <property type="component" value="Unassembled WGS sequence"/>
</dbReference>
<dbReference type="RefSeq" id="WP_301200956.1">
    <property type="nucleotide sequence ID" value="NZ_JAPDPI010000035.1"/>
</dbReference>